<name>A0A136JGQ4_9PEZI</name>
<dbReference type="Pfam" id="PF09488">
    <property type="entry name" value="Osmo_MPGsynth"/>
    <property type="match status" value="1"/>
</dbReference>
<sequence length="440" mass="47986">MRLGPIIPCELFGRVQICPVQRVIEIDSTSSTVRPVPVTPAGDVIISIEELAAIQQQMVIVIACMNEDDSVIEGVLSGIPGGCLVIIVSNSDRGLDDKYAAEVRVLSQFCKETQRAAMIIHQQDLEAADAFRKAGMPELVSSAGTIYPGKGEAMIIGMALAALTGRKYIGYVDADNFVPGSVNEYCKVFAAGLYAAKSPRAMVRISWNSKPKIRDGRIHFDKRGRSSRVVNEWFNKLLNEYTDHLNSELIVTGNAGEHAMTLELGLKLRLAGGYAIEPYELLNILEQYGKSSTRPGAPLSRVSTGASGFMANPSVPTMASPPSLKRSDSGIVQVLQIQTRNPHFHESKGEGHVRRMQLQGLNVLYHSPLTPKALRAELAKFMEDQDDLLNGERPPCAQIYPPVGTLDFGVFFDLLTANSTSFRQFLTASMPPQASLISRP</sequence>
<gene>
    <name evidence="1" type="ORF">Micbo1qcDRAFT_277</name>
</gene>
<dbReference type="EMBL" id="KQ964245">
    <property type="protein sequence ID" value="KXJ96339.1"/>
    <property type="molecule type" value="Genomic_DNA"/>
</dbReference>
<protein>
    <submittedName>
        <fullName evidence="1">Putative mannosyl-3-phosphoglycerate synthase</fullName>
    </submittedName>
</protein>
<dbReference type="InParanoid" id="A0A136JGQ4"/>
<dbReference type="Gene3D" id="3.90.550.10">
    <property type="entry name" value="Spore Coat Polysaccharide Biosynthesis Protein SpsA, Chain A"/>
    <property type="match status" value="1"/>
</dbReference>
<dbReference type="OrthoDB" id="10013407at2759"/>
<reference evidence="2" key="1">
    <citation type="submission" date="2016-02" db="EMBL/GenBank/DDBJ databases">
        <title>Draft genome sequence of Microdochium bolleyi, a fungal endophyte of beachgrass.</title>
        <authorList>
            <consortium name="DOE Joint Genome Institute"/>
            <person name="David A.S."/>
            <person name="May G."/>
            <person name="Haridas S."/>
            <person name="Lim J."/>
            <person name="Wang M."/>
            <person name="Labutti K."/>
            <person name="Lipzen A."/>
            <person name="Barry K."/>
            <person name="Grigoriev I.V."/>
        </authorList>
    </citation>
    <scope>NUCLEOTIDE SEQUENCE [LARGE SCALE GENOMIC DNA]</scope>
    <source>
        <strain evidence="2">J235TASD1</strain>
    </source>
</reference>
<proteinExistence type="predicted"/>
<dbReference type="Proteomes" id="UP000070501">
    <property type="component" value="Unassembled WGS sequence"/>
</dbReference>
<dbReference type="GO" id="GO:0050504">
    <property type="term" value="F:mannosyl-3-phosphoglycerate synthase activity"/>
    <property type="evidence" value="ECO:0007669"/>
    <property type="project" value="InterPro"/>
</dbReference>
<dbReference type="InterPro" id="IPR012812">
    <property type="entry name" value="Osmo_MPG_synth"/>
</dbReference>
<dbReference type="GO" id="GO:0051479">
    <property type="term" value="P:mannosylglycerate biosynthetic process"/>
    <property type="evidence" value="ECO:0007669"/>
    <property type="project" value="InterPro"/>
</dbReference>
<dbReference type="InterPro" id="IPR029044">
    <property type="entry name" value="Nucleotide-diphossugar_trans"/>
</dbReference>
<dbReference type="AlphaFoldDB" id="A0A136JGQ4"/>
<accession>A0A136JGQ4</accession>
<organism evidence="1 2">
    <name type="scientific">Microdochium bolleyi</name>
    <dbReference type="NCBI Taxonomy" id="196109"/>
    <lineage>
        <taxon>Eukaryota</taxon>
        <taxon>Fungi</taxon>
        <taxon>Dikarya</taxon>
        <taxon>Ascomycota</taxon>
        <taxon>Pezizomycotina</taxon>
        <taxon>Sordariomycetes</taxon>
        <taxon>Xylariomycetidae</taxon>
        <taxon>Xylariales</taxon>
        <taxon>Microdochiaceae</taxon>
        <taxon>Microdochium</taxon>
    </lineage>
</organism>
<evidence type="ECO:0000313" key="2">
    <source>
        <dbReference type="Proteomes" id="UP000070501"/>
    </source>
</evidence>
<keyword evidence="2" id="KW-1185">Reference proteome</keyword>
<dbReference type="GO" id="GO:0005737">
    <property type="term" value="C:cytoplasm"/>
    <property type="evidence" value="ECO:0007669"/>
    <property type="project" value="InterPro"/>
</dbReference>
<evidence type="ECO:0000313" key="1">
    <source>
        <dbReference type="EMBL" id="KXJ96339.1"/>
    </source>
</evidence>